<organism evidence="2 3">
    <name type="scientific">Phytophthora sojae (strain P6497)</name>
    <name type="common">Soybean stem and root rot agent</name>
    <name type="synonym">Phytophthora megasperma f. sp. glycines</name>
    <dbReference type="NCBI Taxonomy" id="1094619"/>
    <lineage>
        <taxon>Eukaryota</taxon>
        <taxon>Sar</taxon>
        <taxon>Stramenopiles</taxon>
        <taxon>Oomycota</taxon>
        <taxon>Peronosporomycetes</taxon>
        <taxon>Peronosporales</taxon>
        <taxon>Peronosporaceae</taxon>
        <taxon>Phytophthora</taxon>
    </lineage>
</organism>
<proteinExistence type="predicted"/>
<name>G4YFV5_PHYSP</name>
<dbReference type="AlphaFoldDB" id="G4YFV5"/>
<evidence type="ECO:0000256" key="1">
    <source>
        <dbReference type="SAM" id="MobiDB-lite"/>
    </source>
</evidence>
<reference evidence="2 3" key="1">
    <citation type="journal article" date="2006" name="Science">
        <title>Phytophthora genome sequences uncover evolutionary origins and mechanisms of pathogenesis.</title>
        <authorList>
            <person name="Tyler B.M."/>
            <person name="Tripathy S."/>
            <person name="Zhang X."/>
            <person name="Dehal P."/>
            <person name="Jiang R.H."/>
            <person name="Aerts A."/>
            <person name="Arredondo F.D."/>
            <person name="Baxter L."/>
            <person name="Bensasson D."/>
            <person name="Beynon J.L."/>
            <person name="Chapman J."/>
            <person name="Damasceno C.M."/>
            <person name="Dorrance A.E."/>
            <person name="Dou D."/>
            <person name="Dickerman A.W."/>
            <person name="Dubchak I.L."/>
            <person name="Garbelotto M."/>
            <person name="Gijzen M."/>
            <person name="Gordon S.G."/>
            <person name="Govers F."/>
            <person name="Grunwald N.J."/>
            <person name="Huang W."/>
            <person name="Ivors K.L."/>
            <person name="Jones R.W."/>
            <person name="Kamoun S."/>
            <person name="Krampis K."/>
            <person name="Lamour K.H."/>
            <person name="Lee M.K."/>
            <person name="McDonald W.H."/>
            <person name="Medina M."/>
            <person name="Meijer H.J."/>
            <person name="Nordberg E.K."/>
            <person name="Maclean D.J."/>
            <person name="Ospina-Giraldo M.D."/>
            <person name="Morris P.F."/>
            <person name="Phuntumart V."/>
            <person name="Putnam N.H."/>
            <person name="Rash S."/>
            <person name="Rose J.K."/>
            <person name="Sakihama Y."/>
            <person name="Salamov A.A."/>
            <person name="Savidor A."/>
            <person name="Scheuring C.F."/>
            <person name="Smith B.M."/>
            <person name="Sobral B.W."/>
            <person name="Terry A."/>
            <person name="Torto-Alalibo T.A."/>
            <person name="Win J."/>
            <person name="Xu Z."/>
            <person name="Zhang H."/>
            <person name="Grigoriev I.V."/>
            <person name="Rokhsar D.S."/>
            <person name="Boore J.L."/>
        </authorList>
    </citation>
    <scope>NUCLEOTIDE SEQUENCE [LARGE SCALE GENOMIC DNA]</scope>
    <source>
        <strain evidence="2 3">P6497</strain>
    </source>
</reference>
<evidence type="ECO:0000313" key="2">
    <source>
        <dbReference type="EMBL" id="EGZ27681.1"/>
    </source>
</evidence>
<keyword evidence="3" id="KW-1185">Reference proteome</keyword>
<evidence type="ECO:0000313" key="3">
    <source>
        <dbReference type="Proteomes" id="UP000002640"/>
    </source>
</evidence>
<dbReference type="Proteomes" id="UP000002640">
    <property type="component" value="Unassembled WGS sequence"/>
</dbReference>
<accession>G4YFV5</accession>
<feature type="region of interest" description="Disordered" evidence="1">
    <location>
        <begin position="1"/>
        <end position="23"/>
    </location>
</feature>
<dbReference type="GeneID" id="20653905"/>
<dbReference type="InParanoid" id="G4YFV5"/>
<dbReference type="RefSeq" id="XP_009514956.1">
    <property type="nucleotide sequence ID" value="XM_009516661.1"/>
</dbReference>
<evidence type="ECO:0008006" key="4">
    <source>
        <dbReference type="Google" id="ProtNLM"/>
    </source>
</evidence>
<protein>
    <recommendedName>
        <fullName evidence="4">BZIP domain-containing protein</fullName>
    </recommendedName>
</protein>
<gene>
    <name evidence="2" type="ORF">PHYSODRAFT_470113</name>
</gene>
<dbReference type="KEGG" id="psoj:PHYSODRAFT_470113"/>
<sequence>MESPQPTPLPSLAANIQSLSGRKRHQPELLTAAEMELAKAVSQVERRRERNRMHQARHKLKQQKFTLRPAGSSRRLREEVQELTLKRQLIHYGVPTTSNVWSVAAEFFRLFRRSVRPVEPPNALTPCNNYNAQRDFLKSTMATDVTDGEVYGVEALLETWALQSVCYDDIDLQPVRLEESPRGSVLATTKGTLTINENTLRFAFPHLVDSTEWSNLAVKMLGQRLALRGSVEFEWDAASARVTSIVCKADILTPLLQLFGSLDDVSRVFEQAQLTTEGRLVSSGEGLECAR</sequence>
<dbReference type="EMBL" id="JH159151">
    <property type="protein sequence ID" value="EGZ27681.1"/>
    <property type="molecule type" value="Genomic_DNA"/>
</dbReference>